<gene>
    <name evidence="6" type="primary">LOC106457964</name>
</gene>
<dbReference type="GeneID" id="106457964"/>
<keyword evidence="1" id="KW-0732">Signal</keyword>
<evidence type="ECO:0000313" key="5">
    <source>
        <dbReference type="Proteomes" id="UP000694941"/>
    </source>
</evidence>
<dbReference type="PANTHER" id="PTHR23199:SF12">
    <property type="entry name" value="NEUROTROPHIN 1-RELATED"/>
    <property type="match status" value="1"/>
</dbReference>
<evidence type="ECO:0000256" key="2">
    <source>
        <dbReference type="ARBA" id="ARBA00023157"/>
    </source>
</evidence>
<dbReference type="InterPro" id="IPR029034">
    <property type="entry name" value="Cystine-knot_cytokine"/>
</dbReference>
<dbReference type="RefSeq" id="XP_022239985.1">
    <property type="nucleotide sequence ID" value="XM_022384277.1"/>
</dbReference>
<evidence type="ECO:0000256" key="3">
    <source>
        <dbReference type="ARBA" id="ARBA00023180"/>
    </source>
</evidence>
<keyword evidence="3" id="KW-0325">Glycoprotein</keyword>
<sequence length="259" mass="29153">MHSGPSVVSTARNRTMDFSVFVLLCTSIIALTEGLGGGYYSGSLLPVHHLPVYSTDHAQYGYDNQEHGYGYEKCDPTQPPPCAANTSLPFCLEDPYYPHYEIKDAISADPHKFQKKYSDIPDQSADDLVDGVAKDQESAFDYTYYTGAGTYDKTHWEGPEGYICPSQVLYAQPKRAVNTEGKWRVIVNAVHYYTQTARVEVCLFPNAGCRLLAPCYKSKCTQKYVYHRLLSWDPCDAYRGLFIDTYRFQSACSCHIPGH</sequence>
<proteinExistence type="predicted"/>
<dbReference type="PANTHER" id="PTHR23199">
    <property type="entry name" value="NEUROTROPHIN 1-RELATED"/>
    <property type="match status" value="1"/>
</dbReference>
<name>A0ABM1S8N0_LIMPO</name>
<feature type="domain" description="Spaetzle" evidence="4">
    <location>
        <begin position="162"/>
        <end position="256"/>
    </location>
</feature>
<protein>
    <submittedName>
        <fullName evidence="6">Uncharacterized protein LOC106457964</fullName>
    </submittedName>
</protein>
<evidence type="ECO:0000313" key="6">
    <source>
        <dbReference type="RefSeq" id="XP_022239985.1"/>
    </source>
</evidence>
<keyword evidence="2" id="KW-1015">Disulfide bond</keyword>
<evidence type="ECO:0000259" key="4">
    <source>
        <dbReference type="Pfam" id="PF16077"/>
    </source>
</evidence>
<dbReference type="InterPro" id="IPR032104">
    <property type="entry name" value="Spaetzle"/>
</dbReference>
<dbReference type="Pfam" id="PF16077">
    <property type="entry name" value="Spaetzle"/>
    <property type="match status" value="1"/>
</dbReference>
<accession>A0ABM1S8N0</accession>
<dbReference type="Gene3D" id="2.10.90.10">
    <property type="entry name" value="Cystine-knot cytokines"/>
    <property type="match status" value="1"/>
</dbReference>
<keyword evidence="5" id="KW-1185">Reference proteome</keyword>
<dbReference type="Proteomes" id="UP000694941">
    <property type="component" value="Unplaced"/>
</dbReference>
<dbReference type="InterPro" id="IPR052444">
    <property type="entry name" value="Spz/Toll_ligand-like"/>
</dbReference>
<organism evidence="5 6">
    <name type="scientific">Limulus polyphemus</name>
    <name type="common">Atlantic horseshoe crab</name>
    <dbReference type="NCBI Taxonomy" id="6850"/>
    <lineage>
        <taxon>Eukaryota</taxon>
        <taxon>Metazoa</taxon>
        <taxon>Ecdysozoa</taxon>
        <taxon>Arthropoda</taxon>
        <taxon>Chelicerata</taxon>
        <taxon>Merostomata</taxon>
        <taxon>Xiphosura</taxon>
        <taxon>Limulidae</taxon>
        <taxon>Limulus</taxon>
    </lineage>
</organism>
<dbReference type="SUPFAM" id="SSF57501">
    <property type="entry name" value="Cystine-knot cytokines"/>
    <property type="match status" value="1"/>
</dbReference>
<reference evidence="6" key="1">
    <citation type="submission" date="2025-08" db="UniProtKB">
        <authorList>
            <consortium name="RefSeq"/>
        </authorList>
    </citation>
    <scope>IDENTIFICATION</scope>
    <source>
        <tissue evidence="6">Muscle</tissue>
    </source>
</reference>
<evidence type="ECO:0000256" key="1">
    <source>
        <dbReference type="ARBA" id="ARBA00022729"/>
    </source>
</evidence>